<dbReference type="InterPro" id="IPR011234">
    <property type="entry name" value="Fumarylacetoacetase-like_C"/>
</dbReference>
<keyword evidence="1" id="KW-0456">Lyase</keyword>
<evidence type="ECO:0000313" key="4">
    <source>
        <dbReference type="Proteomes" id="UP000826462"/>
    </source>
</evidence>
<keyword evidence="4" id="KW-1185">Reference proteome</keyword>
<gene>
    <name evidence="3" type="ORF">KZJ38_26085</name>
</gene>
<organism evidence="3 4">
    <name type="scientific">Paraburkholderia edwinii</name>
    <dbReference type="NCBI Taxonomy" id="2861782"/>
    <lineage>
        <taxon>Bacteria</taxon>
        <taxon>Pseudomonadati</taxon>
        <taxon>Pseudomonadota</taxon>
        <taxon>Betaproteobacteria</taxon>
        <taxon>Burkholderiales</taxon>
        <taxon>Burkholderiaceae</taxon>
        <taxon>Paraburkholderia</taxon>
    </lineage>
</organism>
<dbReference type="Pfam" id="PF01557">
    <property type="entry name" value="FAA_hydrolase"/>
    <property type="match status" value="1"/>
</dbReference>
<evidence type="ECO:0000259" key="2">
    <source>
        <dbReference type="Pfam" id="PF01557"/>
    </source>
</evidence>
<dbReference type="PANTHER" id="PTHR30143">
    <property type="entry name" value="ACID HYDRATASE"/>
    <property type="match status" value="1"/>
</dbReference>
<protein>
    <submittedName>
        <fullName evidence="3">2-keto-4-pentenoate hydratase</fullName>
    </submittedName>
</protein>
<evidence type="ECO:0000256" key="1">
    <source>
        <dbReference type="ARBA" id="ARBA00023239"/>
    </source>
</evidence>
<dbReference type="EMBL" id="CP080096">
    <property type="protein sequence ID" value="QYD73780.1"/>
    <property type="molecule type" value="Genomic_DNA"/>
</dbReference>
<evidence type="ECO:0000313" key="3">
    <source>
        <dbReference type="EMBL" id="QYD73780.1"/>
    </source>
</evidence>
<dbReference type="InterPro" id="IPR050772">
    <property type="entry name" value="Hydratase-Decarb/MhpD_sf"/>
</dbReference>
<dbReference type="InterPro" id="IPR036663">
    <property type="entry name" value="Fumarylacetoacetase_C_sf"/>
</dbReference>
<reference evidence="3 4" key="1">
    <citation type="submission" date="2021-07" db="EMBL/GenBank/DDBJ databases">
        <title>Paraburkholderia edwinii protects Aspergillus sp. from phenazines by acting as a toxin sponge.</title>
        <authorList>
            <person name="Dahlstrom K.M."/>
            <person name="Newman D.K."/>
        </authorList>
    </citation>
    <scope>NUCLEOTIDE SEQUENCE [LARGE SCALE GENOMIC DNA]</scope>
    <source>
        <strain evidence="3 4">Pe01</strain>
    </source>
</reference>
<feature type="domain" description="Fumarylacetoacetase-like C-terminal" evidence="2">
    <location>
        <begin position="63"/>
        <end position="241"/>
    </location>
</feature>
<dbReference type="Gene3D" id="3.90.850.10">
    <property type="entry name" value="Fumarylacetoacetase-like, C-terminal domain"/>
    <property type="match status" value="1"/>
</dbReference>
<dbReference type="PANTHER" id="PTHR30143:SF0">
    <property type="entry name" value="2-KETO-4-PENTENOATE HYDRATASE"/>
    <property type="match status" value="1"/>
</dbReference>
<dbReference type="SUPFAM" id="SSF56529">
    <property type="entry name" value="FAH"/>
    <property type="match status" value="1"/>
</dbReference>
<dbReference type="Proteomes" id="UP000826462">
    <property type="component" value="Chromosome 2"/>
</dbReference>
<proteinExistence type="predicted"/>
<accession>A0ABX8V3Z1</accession>
<sequence>MFVDARTRRAWLDALPQDAQPANAEDAYAVQHATLHAMRDSIGGWKVGAKTPTGGPIQGSPLPASCVYRSGAELSRGSFNQAGLELEVAFALGRRFEPTGGPYTDEQVLDAIESMHATIEIVTSRFSGWPAVDKLWQLADLQNHGALIVGEAVPYDGTFSFVAPAASFTIDGAPLFDSAPANPAGDPRRLLGWLVNHGVSRGLTFESGTVLTCGSYTGMAFPEKGGVVRGAIDGLPPVQFTLS</sequence>
<name>A0ABX8V3Z1_9BURK</name>